<keyword evidence="3" id="KW-1185">Reference proteome</keyword>
<evidence type="ECO:0000313" key="2">
    <source>
        <dbReference type="EMBL" id="KAG0649275.1"/>
    </source>
</evidence>
<name>A0A9P7AXS4_9HELO</name>
<reference evidence="2" key="1">
    <citation type="submission" date="2019-07" db="EMBL/GenBank/DDBJ databases">
        <title>Hyphodiscus hymeniophilus genome sequencing and assembly.</title>
        <authorList>
            <person name="Kramer G."/>
            <person name="Nodwell J."/>
        </authorList>
    </citation>
    <scope>NUCLEOTIDE SEQUENCE</scope>
    <source>
        <strain evidence="2">ATCC 34498</strain>
    </source>
</reference>
<dbReference type="AlphaFoldDB" id="A0A9P7AXS4"/>
<comment type="caution">
    <text evidence="2">The sequence shown here is derived from an EMBL/GenBank/DDBJ whole genome shotgun (WGS) entry which is preliminary data.</text>
</comment>
<protein>
    <submittedName>
        <fullName evidence="2">Uncharacterized protein</fullName>
    </submittedName>
</protein>
<dbReference type="EMBL" id="VNKQ01000008">
    <property type="protein sequence ID" value="KAG0649275.1"/>
    <property type="molecule type" value="Genomic_DNA"/>
</dbReference>
<sequence>MLLNESTQKHAVAHDAYWPGVPQAVLIYWKLENQNAREDTVDNDGPPTVNELITTLRRSHVSPKDVTTALTVVTPTLPPQIRQLLSQPETPSPRPRDRRQRFDATGRRLPPGPAPPRSWVEGSRHGKTKATNKERLYPHDINALPGMSNGMSRKLQDMCLRTMAREWEFIRIYESNNLAELPTGLRMLLLSHVAVYGPEEGVGAEGLNVLLHPTTEEGYKANNNDGFFRVDLSGWTGSDPATPEGIEWNAQWMKMKTLVVRCGFFLHEDSEYWEVERFTRDFRRMFMLQKYIARVRKGRWIEVVRDNWEAYDGFWKDGTEEGRRKQNQIDTFKVNWWTDEFEKIVGEAPMIQDVERRSVWEQ</sequence>
<evidence type="ECO:0000313" key="3">
    <source>
        <dbReference type="Proteomes" id="UP000785200"/>
    </source>
</evidence>
<dbReference type="OrthoDB" id="5278911at2759"/>
<feature type="region of interest" description="Disordered" evidence="1">
    <location>
        <begin position="75"/>
        <end position="133"/>
    </location>
</feature>
<gene>
    <name evidence="2" type="ORF">D0Z07_4306</name>
</gene>
<dbReference type="Proteomes" id="UP000785200">
    <property type="component" value="Unassembled WGS sequence"/>
</dbReference>
<proteinExistence type="predicted"/>
<accession>A0A9P7AXS4</accession>
<evidence type="ECO:0000256" key="1">
    <source>
        <dbReference type="SAM" id="MobiDB-lite"/>
    </source>
</evidence>
<organism evidence="2 3">
    <name type="scientific">Hyphodiscus hymeniophilus</name>
    <dbReference type="NCBI Taxonomy" id="353542"/>
    <lineage>
        <taxon>Eukaryota</taxon>
        <taxon>Fungi</taxon>
        <taxon>Dikarya</taxon>
        <taxon>Ascomycota</taxon>
        <taxon>Pezizomycotina</taxon>
        <taxon>Leotiomycetes</taxon>
        <taxon>Helotiales</taxon>
        <taxon>Hyphodiscaceae</taxon>
        <taxon>Hyphodiscus</taxon>
    </lineage>
</organism>